<keyword evidence="10" id="KW-1185">Reference proteome</keyword>
<feature type="domain" description="Myb-like" evidence="7">
    <location>
        <begin position="61"/>
        <end position="111"/>
    </location>
</feature>
<evidence type="ECO:0000256" key="5">
    <source>
        <dbReference type="PROSITE-ProRule" id="PRU00221"/>
    </source>
</evidence>
<feature type="compositionally biased region" description="Low complexity" evidence="6">
    <location>
        <begin position="342"/>
        <end position="353"/>
    </location>
</feature>
<feature type="domain" description="Myb-like" evidence="7">
    <location>
        <begin position="8"/>
        <end position="60"/>
    </location>
</feature>
<gene>
    <name evidence="9" type="ORF">CJ030_MR2G027101</name>
</gene>
<dbReference type="InterPro" id="IPR015943">
    <property type="entry name" value="WD40/YVTN_repeat-like_dom_sf"/>
</dbReference>
<dbReference type="PANTHER" id="PTHR44472:SF1">
    <property type="entry name" value="DDB1 AND CUL4 ASSOCIATED FACTOR 4"/>
    <property type="match status" value="1"/>
</dbReference>
<dbReference type="Gene3D" id="2.130.10.10">
    <property type="entry name" value="YVTN repeat-like/Quinoprotein amine dehydrogenase"/>
    <property type="match status" value="1"/>
</dbReference>
<dbReference type="FunFam" id="1.10.10.60:FF:000140">
    <property type="entry name" value="Myb transcription factor"/>
    <property type="match status" value="1"/>
</dbReference>
<protein>
    <submittedName>
        <fullName evidence="9">Transcription factor MYB86</fullName>
    </submittedName>
</protein>
<proteinExistence type="predicted"/>
<comment type="caution">
    <text evidence="9">The sequence shown here is derived from an EMBL/GenBank/DDBJ whole genome shotgun (WGS) entry which is preliminary data.</text>
</comment>
<feature type="domain" description="HTH myb-type" evidence="8">
    <location>
        <begin position="8"/>
        <end position="60"/>
    </location>
</feature>
<evidence type="ECO:0000256" key="1">
    <source>
        <dbReference type="ARBA" id="ARBA00004123"/>
    </source>
</evidence>
<evidence type="ECO:0000256" key="3">
    <source>
        <dbReference type="ARBA" id="ARBA00022737"/>
    </source>
</evidence>
<evidence type="ECO:0000259" key="8">
    <source>
        <dbReference type="PROSITE" id="PS51294"/>
    </source>
</evidence>
<dbReference type="GO" id="GO:0005634">
    <property type="term" value="C:nucleus"/>
    <property type="evidence" value="ECO:0007669"/>
    <property type="project" value="UniProtKB-SubCell"/>
</dbReference>
<dbReference type="InterPro" id="IPR009057">
    <property type="entry name" value="Homeodomain-like_sf"/>
</dbReference>
<comment type="subcellular location">
    <subcellularLocation>
        <location evidence="1">Nucleus</location>
    </subcellularLocation>
</comment>
<evidence type="ECO:0000259" key="7">
    <source>
        <dbReference type="PROSITE" id="PS50090"/>
    </source>
</evidence>
<evidence type="ECO:0000256" key="2">
    <source>
        <dbReference type="ARBA" id="ARBA00022574"/>
    </source>
</evidence>
<evidence type="ECO:0000313" key="9">
    <source>
        <dbReference type="EMBL" id="KAB1221586.1"/>
    </source>
</evidence>
<dbReference type="InterPro" id="IPR036322">
    <property type="entry name" value="WD40_repeat_dom_sf"/>
</dbReference>
<sequence length="958" mass="106869">MGHHCCSKQKVKRGLWSPEEDEKLIKHITTHGHGSWSSVPKLAGLERCGKSCRLRWINYLRPDLKRGSFSAQEERIILDVHRILGNRWAQIAKHLPGRTDNEVKNFWNSCVKKKLIAQGLDPNTHNLLPSHKTKNIHNKGCNSSHPKLTSVFSVNSQAKDAASMDMNPPFSTLLSILPTGNNVSSAHFSHDSPTIPIYEHRNPNLVWTNQEQNPYGFMESSMGSIQISSPPSNPSGFGIVEENLLWSSSSLQPVELNRQDHEMLPPQQQEKPQQEKASGLEIEKTDILTSEQIMDASFGSSNFGFDFLESPVMPCDLPGFYYDADKNRYFPLKGPIPGSFRTSSSSSSSSTTTQKPDQKFPRATNLSRRTGIRASKLLHFRELYGNVIPFSKGKCNFKEEFQKIHVSQPVVWKYSETDKIADGALEQIHVNVQTPEGQTETDVLLTGGVNGSLSFVEVGKVTPHFDYGIKCMPDRVWPSSNLKEAYCGRIPGHLRRLAGASLQMASNVSCIKSFRKQTSTIDDGSNFQDALCYLIQGLIGYLVPLLGYPLVRRIPTLFLVLKQETITLDLPQKHHVDKLNEPLDLSSSAKAEVHVDCTIWTADFQAVIGKVLLDSGFDRLFGATFGIPSRTNLGAALVDLETGVASWVYRTKSDVFAQQFIQSGNALLCGLRNGAIVTVDVREKGGGRSARLTRHRIPTSAVDKIVGRSTQRLLKWAATLMEFFLSILSFIGIITLTRVLESSLMSLQSDEYYFLVSSMDGSAAFLVNYQDIHFLPVPPCPAASISLHKKGWKYFLGLYFASSFLITLHFTLTNAPLVACSGDSNYPVQDYYLSVTVLRLSKVKLYDHRLIQRGAVQSYEGHVNSHTRIQLAVDPSEKFVMSGGEDCTLRLWSINSGELLFEDEFSDSVLSTVCWCGAKGLMGGRHEIRSSQENLYQESHGLEAWLGSREGLFYMHWS</sequence>
<dbReference type="SUPFAM" id="SSF50978">
    <property type="entry name" value="WD40 repeat-like"/>
    <property type="match status" value="1"/>
</dbReference>
<dbReference type="OrthoDB" id="128867at2759"/>
<name>A0A6A1WB85_9ROSI</name>
<dbReference type="InterPro" id="IPR017930">
    <property type="entry name" value="Myb_dom"/>
</dbReference>
<dbReference type="FunFam" id="1.10.10.60:FF:000185">
    <property type="entry name" value="MYB transcription factor"/>
    <property type="match status" value="1"/>
</dbReference>
<keyword evidence="4" id="KW-0539">Nucleus</keyword>
<dbReference type="InterPro" id="IPR052254">
    <property type="entry name" value="CUL4-DDB1_E3_ligase_receptor"/>
</dbReference>
<dbReference type="SUPFAM" id="SSF46689">
    <property type="entry name" value="Homeodomain-like"/>
    <property type="match status" value="1"/>
</dbReference>
<dbReference type="Pfam" id="PF00249">
    <property type="entry name" value="Myb_DNA-binding"/>
    <property type="match status" value="2"/>
</dbReference>
<feature type="region of interest" description="Disordered" evidence="6">
    <location>
        <begin position="340"/>
        <end position="366"/>
    </location>
</feature>
<evidence type="ECO:0000256" key="6">
    <source>
        <dbReference type="SAM" id="MobiDB-lite"/>
    </source>
</evidence>
<dbReference type="Gene3D" id="1.10.10.60">
    <property type="entry name" value="Homeodomain-like"/>
    <property type="match status" value="2"/>
</dbReference>
<dbReference type="PROSITE" id="PS51294">
    <property type="entry name" value="HTH_MYB"/>
    <property type="match status" value="2"/>
</dbReference>
<organism evidence="9 10">
    <name type="scientific">Morella rubra</name>
    <name type="common">Chinese bayberry</name>
    <dbReference type="NCBI Taxonomy" id="262757"/>
    <lineage>
        <taxon>Eukaryota</taxon>
        <taxon>Viridiplantae</taxon>
        <taxon>Streptophyta</taxon>
        <taxon>Embryophyta</taxon>
        <taxon>Tracheophyta</taxon>
        <taxon>Spermatophyta</taxon>
        <taxon>Magnoliopsida</taxon>
        <taxon>eudicotyledons</taxon>
        <taxon>Gunneridae</taxon>
        <taxon>Pentapetalae</taxon>
        <taxon>rosids</taxon>
        <taxon>fabids</taxon>
        <taxon>Fagales</taxon>
        <taxon>Myricaceae</taxon>
        <taxon>Morella</taxon>
    </lineage>
</organism>
<dbReference type="SMART" id="SM00717">
    <property type="entry name" value="SANT"/>
    <property type="match status" value="2"/>
</dbReference>
<reference evidence="9 10" key="1">
    <citation type="journal article" date="2019" name="Plant Biotechnol. J.">
        <title>The red bayberry genome and genetic basis of sex determination.</title>
        <authorList>
            <person name="Jia H.M."/>
            <person name="Jia H.J."/>
            <person name="Cai Q.L."/>
            <person name="Wang Y."/>
            <person name="Zhao H.B."/>
            <person name="Yang W.F."/>
            <person name="Wang G.Y."/>
            <person name="Li Y.H."/>
            <person name="Zhan D.L."/>
            <person name="Shen Y.T."/>
            <person name="Niu Q.F."/>
            <person name="Chang L."/>
            <person name="Qiu J."/>
            <person name="Zhao L."/>
            <person name="Xie H.B."/>
            <person name="Fu W.Y."/>
            <person name="Jin J."/>
            <person name="Li X.W."/>
            <person name="Jiao Y."/>
            <person name="Zhou C.C."/>
            <person name="Tu T."/>
            <person name="Chai C.Y."/>
            <person name="Gao J.L."/>
            <person name="Fan L.J."/>
            <person name="van de Weg E."/>
            <person name="Wang J.Y."/>
            <person name="Gao Z.S."/>
        </authorList>
    </citation>
    <scope>NUCLEOTIDE SEQUENCE [LARGE SCALE GENOMIC DNA]</scope>
    <source>
        <tissue evidence="9">Leaves</tissue>
    </source>
</reference>
<evidence type="ECO:0000313" key="10">
    <source>
        <dbReference type="Proteomes" id="UP000516437"/>
    </source>
</evidence>
<keyword evidence="2 5" id="KW-0853">WD repeat</keyword>
<keyword evidence="3" id="KW-0677">Repeat</keyword>
<dbReference type="PROSITE" id="PS50082">
    <property type="entry name" value="WD_REPEATS_2"/>
    <property type="match status" value="1"/>
</dbReference>
<dbReference type="AlphaFoldDB" id="A0A6A1WB85"/>
<feature type="domain" description="HTH myb-type" evidence="8">
    <location>
        <begin position="61"/>
        <end position="115"/>
    </location>
</feature>
<evidence type="ECO:0000256" key="4">
    <source>
        <dbReference type="ARBA" id="ARBA00023242"/>
    </source>
</evidence>
<dbReference type="PANTHER" id="PTHR44472">
    <property type="entry name" value="DDB1- AND CUL4-ASSOCIATED FACTOR 4-RELATED"/>
    <property type="match status" value="1"/>
</dbReference>
<dbReference type="InterPro" id="IPR001005">
    <property type="entry name" value="SANT/Myb"/>
</dbReference>
<dbReference type="InterPro" id="IPR001680">
    <property type="entry name" value="WD40_rpt"/>
</dbReference>
<dbReference type="CDD" id="cd00167">
    <property type="entry name" value="SANT"/>
    <property type="match status" value="2"/>
</dbReference>
<feature type="repeat" description="WD" evidence="5">
    <location>
        <begin position="871"/>
        <end position="902"/>
    </location>
</feature>
<dbReference type="EMBL" id="RXIC02000020">
    <property type="protein sequence ID" value="KAB1221586.1"/>
    <property type="molecule type" value="Genomic_DNA"/>
</dbReference>
<dbReference type="Proteomes" id="UP000516437">
    <property type="component" value="Chromosome 2"/>
</dbReference>
<accession>A0A6A1WB85</accession>
<dbReference type="PROSITE" id="PS50090">
    <property type="entry name" value="MYB_LIKE"/>
    <property type="match status" value="2"/>
</dbReference>